<dbReference type="InterPro" id="IPR013149">
    <property type="entry name" value="ADH-like_C"/>
</dbReference>
<protein>
    <submittedName>
        <fullName evidence="2">Oxidoreductase</fullName>
    </submittedName>
</protein>
<dbReference type="Pfam" id="PF00107">
    <property type="entry name" value="ADH_zinc_N"/>
    <property type="match status" value="1"/>
</dbReference>
<organism evidence="2 3">
    <name type="scientific">Pelagibaculum spongiae</name>
    <dbReference type="NCBI Taxonomy" id="2080658"/>
    <lineage>
        <taxon>Bacteria</taxon>
        <taxon>Pseudomonadati</taxon>
        <taxon>Pseudomonadota</taxon>
        <taxon>Gammaproteobacteria</taxon>
        <taxon>Oceanospirillales</taxon>
        <taxon>Pelagibaculum</taxon>
    </lineage>
</organism>
<dbReference type="PANTHER" id="PTHR43677:SF1">
    <property type="entry name" value="ACRYLYL-COA REDUCTASE ACUI-RELATED"/>
    <property type="match status" value="1"/>
</dbReference>
<dbReference type="Pfam" id="PF08240">
    <property type="entry name" value="ADH_N"/>
    <property type="match status" value="1"/>
</dbReference>
<feature type="domain" description="Enoyl reductase (ER)" evidence="1">
    <location>
        <begin position="15"/>
        <end position="295"/>
    </location>
</feature>
<dbReference type="Proteomes" id="UP000244906">
    <property type="component" value="Unassembled WGS sequence"/>
</dbReference>
<accession>A0A2V1H2N5</accession>
<dbReference type="Gene3D" id="3.40.50.720">
    <property type="entry name" value="NAD(P)-binding Rossmann-like Domain"/>
    <property type="match status" value="1"/>
</dbReference>
<dbReference type="EMBL" id="QDDL01000003">
    <property type="protein sequence ID" value="PVZ69557.1"/>
    <property type="molecule type" value="Genomic_DNA"/>
</dbReference>
<dbReference type="InterPro" id="IPR014188">
    <property type="entry name" value="Acrylyl-CoA_reductase_AcuI"/>
</dbReference>
<comment type="caution">
    <text evidence="2">The sequence shown here is derived from an EMBL/GenBank/DDBJ whole genome shotgun (WGS) entry which is preliminary data.</text>
</comment>
<dbReference type="PANTHER" id="PTHR43677">
    <property type="entry name" value="SHORT-CHAIN DEHYDROGENASE/REDUCTASE"/>
    <property type="match status" value="1"/>
</dbReference>
<gene>
    <name evidence="2" type="ORF">DC094_09565</name>
</gene>
<dbReference type="OrthoDB" id="9782155at2"/>
<dbReference type="InterPro" id="IPR036291">
    <property type="entry name" value="NAD(P)-bd_dom_sf"/>
</dbReference>
<dbReference type="InterPro" id="IPR011032">
    <property type="entry name" value="GroES-like_sf"/>
</dbReference>
<name>A0A2V1H2N5_9GAMM</name>
<dbReference type="RefSeq" id="WP_116686892.1">
    <property type="nucleotide sequence ID" value="NZ_CAWNYD010000003.1"/>
</dbReference>
<dbReference type="GO" id="GO:0043957">
    <property type="term" value="F:acryloyl-CoA reductase (NADPH) activity"/>
    <property type="evidence" value="ECO:0007669"/>
    <property type="project" value="TreeGrafter"/>
</dbReference>
<dbReference type="NCBIfam" id="TIGR02823">
    <property type="entry name" value="oxido_YhdH"/>
    <property type="match status" value="1"/>
</dbReference>
<dbReference type="InterPro" id="IPR020843">
    <property type="entry name" value="ER"/>
</dbReference>
<proteinExistence type="predicted"/>
<evidence type="ECO:0000259" key="1">
    <source>
        <dbReference type="SMART" id="SM00829"/>
    </source>
</evidence>
<reference evidence="2 3" key="1">
    <citation type="submission" date="2018-04" db="EMBL/GenBank/DDBJ databases">
        <title>Thalassorhabdus spongiae gen. nov., sp. nov., isolated from a marine sponge in South-West Iceland.</title>
        <authorList>
            <person name="Knobloch S."/>
            <person name="Daussin A."/>
            <person name="Johannsson R."/>
            <person name="Marteinsson V.T."/>
        </authorList>
    </citation>
    <scope>NUCLEOTIDE SEQUENCE [LARGE SCALE GENOMIC DNA]</scope>
    <source>
        <strain evidence="2 3">Hp12</strain>
    </source>
</reference>
<dbReference type="InterPro" id="IPR013154">
    <property type="entry name" value="ADH-like_N"/>
</dbReference>
<evidence type="ECO:0000313" key="3">
    <source>
        <dbReference type="Proteomes" id="UP000244906"/>
    </source>
</evidence>
<sequence length="328" mass="34414">MNSFQAVRVTSDDQGNFEQQIVSREIDQLPEGELLVRVGWSSLNFKDALSGLGIPGVTRNYPHTPGIDAAGEVVSDSTGKFKAGDQVIVTGYDLGMNTDGGLSQMIRVPASWATPLPQGLSTRQAMVLGTAGLTAGLSVEKLLAHGIQSGRILVTGATGGVGSIAVAILAKLGFQVIAVTGKAESEAYLKSIGASEVISRQEISELPGKPLLKPQWDGAVDCAGGQTLTAILRSLAPGGAVSCCGLVDSPKLEMTVLPFILRGVSLLGVDSVEIPLAAKATVWQKFASEWMLPGLNDLADEMPLTEVPAIFNDILKGKLKKRKLVRID</sequence>
<evidence type="ECO:0000313" key="2">
    <source>
        <dbReference type="EMBL" id="PVZ69557.1"/>
    </source>
</evidence>
<dbReference type="SUPFAM" id="SSF51735">
    <property type="entry name" value="NAD(P)-binding Rossmann-fold domains"/>
    <property type="match status" value="1"/>
</dbReference>
<dbReference type="AlphaFoldDB" id="A0A2V1H2N5"/>
<keyword evidence="3" id="KW-1185">Reference proteome</keyword>
<dbReference type="InterPro" id="IPR051397">
    <property type="entry name" value="Zn-ADH-like_protein"/>
</dbReference>
<dbReference type="SUPFAM" id="SSF50129">
    <property type="entry name" value="GroES-like"/>
    <property type="match status" value="1"/>
</dbReference>
<dbReference type="SMART" id="SM00829">
    <property type="entry name" value="PKS_ER"/>
    <property type="match status" value="1"/>
</dbReference>
<dbReference type="Gene3D" id="3.90.180.10">
    <property type="entry name" value="Medium-chain alcohol dehydrogenases, catalytic domain"/>
    <property type="match status" value="1"/>
</dbReference>
<dbReference type="CDD" id="cd05280">
    <property type="entry name" value="MDR_yhdh_yhfp"/>
    <property type="match status" value="1"/>
</dbReference>